<dbReference type="CDD" id="cd00146">
    <property type="entry name" value="PKD"/>
    <property type="match status" value="1"/>
</dbReference>
<proteinExistence type="predicted"/>
<accession>A0A1I1MQ58</accession>
<evidence type="ECO:0000259" key="1">
    <source>
        <dbReference type="PROSITE" id="PS50093"/>
    </source>
</evidence>
<dbReference type="PROSITE" id="PS50093">
    <property type="entry name" value="PKD"/>
    <property type="match status" value="1"/>
</dbReference>
<dbReference type="Pfam" id="PF18911">
    <property type="entry name" value="PKD_4"/>
    <property type="match status" value="1"/>
</dbReference>
<dbReference type="InterPro" id="IPR000601">
    <property type="entry name" value="PKD_dom"/>
</dbReference>
<dbReference type="InterPro" id="IPR022409">
    <property type="entry name" value="PKD/Chitinase_dom"/>
</dbReference>
<dbReference type="Proteomes" id="UP000198598">
    <property type="component" value="Unassembled WGS sequence"/>
</dbReference>
<dbReference type="SMART" id="SM00089">
    <property type="entry name" value="PKD"/>
    <property type="match status" value="1"/>
</dbReference>
<evidence type="ECO:0000313" key="3">
    <source>
        <dbReference type="Proteomes" id="UP000198598"/>
    </source>
</evidence>
<sequence length="611" mass="65697">MVYPYMSKASLEKLAYSFRCTMVRDTHSYLYILGLLFLTGCQWNLDKGAFDQPCAKPSAAILVTTNQLSVTLSLSDKAGDVETASWDAGDKTAVQTGETVVHSYTAAGTYTVKLTLTNRCGDQFDVSQSITVDQQIPPQVETLDPASISTNKATLGIRFTSLGRSMTITEFGYCYSDTKSVPTIADNLRRIDTTRTINAVVNTPFAVVQGGLGSGKVYYVRAYCKTDKTDPQYGAPKSFTTTQPVAVAPVVVTGGSASITTTSAVLKMTLQSYTPPLYRIGVVYGKTATLDPAKDKIMFIQQTNPALQEYSFTTTSKDTDPVNYATPLEPNTTYYYQAFGVTQQVNNVPGTEKSATGAVSSFKTAPLAAVAPVVVTGGSESITSNSAVLKMTLQSYTPPLYRIGIVYGKTATLDPAKDKIMFIQQTNPALQEYSFTTTNKDTDPINYATPLEANTTYYYQAFGVTQQVNNVPGTEKSATGAVSSFKTGAAATVAVAPVVLTGASLSITKTSAVLKMTLQSFTTPLYRVGVVYGKTPVLDPGKDKIMFIQQTNPALQEYTFTTTDRSTDPVNYATPLEPNTTYYYQAFGATQQVNNVSAVGAGRTLSFKTAP</sequence>
<dbReference type="SUPFAM" id="SSF49299">
    <property type="entry name" value="PKD domain"/>
    <property type="match status" value="1"/>
</dbReference>
<dbReference type="InterPro" id="IPR013783">
    <property type="entry name" value="Ig-like_fold"/>
</dbReference>
<gene>
    <name evidence="2" type="ORF">SAMN05216167_102656</name>
</gene>
<reference evidence="2 3" key="1">
    <citation type="submission" date="2016-10" db="EMBL/GenBank/DDBJ databases">
        <authorList>
            <person name="de Groot N.N."/>
        </authorList>
    </citation>
    <scope>NUCLEOTIDE SEQUENCE [LARGE SCALE GENOMIC DNA]</scope>
    <source>
        <strain evidence="2 3">DSM 26130</strain>
    </source>
</reference>
<protein>
    <submittedName>
        <fullName evidence="2">PKD domain-containing protein</fullName>
    </submittedName>
</protein>
<dbReference type="OrthoDB" id="1490335at2"/>
<name>A0A1I1MQ58_9BACT</name>
<feature type="domain" description="PKD" evidence="1">
    <location>
        <begin position="86"/>
        <end position="132"/>
    </location>
</feature>
<dbReference type="STRING" id="662367.SAMN05216167_102656"/>
<dbReference type="EMBL" id="FOLQ01000002">
    <property type="protein sequence ID" value="SFC87226.1"/>
    <property type="molecule type" value="Genomic_DNA"/>
</dbReference>
<dbReference type="AlphaFoldDB" id="A0A1I1MQ58"/>
<dbReference type="Gene3D" id="2.60.40.10">
    <property type="entry name" value="Immunoglobulins"/>
    <property type="match status" value="1"/>
</dbReference>
<organism evidence="2 3">
    <name type="scientific">Spirosoma endophyticum</name>
    <dbReference type="NCBI Taxonomy" id="662367"/>
    <lineage>
        <taxon>Bacteria</taxon>
        <taxon>Pseudomonadati</taxon>
        <taxon>Bacteroidota</taxon>
        <taxon>Cytophagia</taxon>
        <taxon>Cytophagales</taxon>
        <taxon>Cytophagaceae</taxon>
        <taxon>Spirosoma</taxon>
    </lineage>
</organism>
<keyword evidence="3" id="KW-1185">Reference proteome</keyword>
<dbReference type="InterPro" id="IPR035986">
    <property type="entry name" value="PKD_dom_sf"/>
</dbReference>
<evidence type="ECO:0000313" key="2">
    <source>
        <dbReference type="EMBL" id="SFC87226.1"/>
    </source>
</evidence>